<evidence type="ECO:0000256" key="7">
    <source>
        <dbReference type="PIRSR" id="PIRSR600223-1"/>
    </source>
</evidence>
<dbReference type="GO" id="GO:0005886">
    <property type="term" value="C:plasma membrane"/>
    <property type="evidence" value="ECO:0007669"/>
    <property type="project" value="UniProtKB-SubCell"/>
</dbReference>
<evidence type="ECO:0000313" key="12">
    <source>
        <dbReference type="Proteomes" id="UP000641588"/>
    </source>
</evidence>
<dbReference type="InterPro" id="IPR000223">
    <property type="entry name" value="Pept_S26A_signal_pept_1"/>
</dbReference>
<organism evidence="11 12">
    <name type="scientific">Paenibacillus foliorum</name>
    <dbReference type="NCBI Taxonomy" id="2654974"/>
    <lineage>
        <taxon>Bacteria</taxon>
        <taxon>Bacillati</taxon>
        <taxon>Bacillota</taxon>
        <taxon>Bacilli</taxon>
        <taxon>Bacillales</taxon>
        <taxon>Paenibacillaceae</taxon>
        <taxon>Paenibacillus</taxon>
    </lineage>
</organism>
<dbReference type="PANTHER" id="PTHR43390:SF1">
    <property type="entry name" value="CHLOROPLAST PROCESSING PEPTIDASE"/>
    <property type="match status" value="1"/>
</dbReference>
<evidence type="ECO:0000256" key="6">
    <source>
        <dbReference type="ARBA" id="ARBA00022801"/>
    </source>
</evidence>
<keyword evidence="8" id="KW-0812">Transmembrane</keyword>
<dbReference type="Gene3D" id="2.10.109.10">
    <property type="entry name" value="Umud Fragment, subunit A"/>
    <property type="match status" value="1"/>
</dbReference>
<dbReference type="InterPro" id="IPR019757">
    <property type="entry name" value="Pept_S26A_signal_pept_1_Lys-AS"/>
</dbReference>
<dbReference type="PROSITE" id="PS00501">
    <property type="entry name" value="SPASE_I_1"/>
    <property type="match status" value="1"/>
</dbReference>
<dbReference type="InterPro" id="IPR019533">
    <property type="entry name" value="Peptidase_S26"/>
</dbReference>
<dbReference type="EMBL" id="WHOD01000119">
    <property type="protein sequence ID" value="NOU97635.1"/>
    <property type="molecule type" value="Genomic_DNA"/>
</dbReference>
<evidence type="ECO:0000256" key="2">
    <source>
        <dbReference type="ARBA" id="ARBA00004401"/>
    </source>
</evidence>
<dbReference type="InterPro" id="IPR019758">
    <property type="entry name" value="Pept_S26A_signal_pept_1_CS"/>
</dbReference>
<reference evidence="11" key="1">
    <citation type="submission" date="2019-10" db="EMBL/GenBank/DDBJ databases">
        <title>Description of Paenibacillus glebae sp. nov.</title>
        <authorList>
            <person name="Carlier A."/>
            <person name="Qi S."/>
        </authorList>
    </citation>
    <scope>NUCLEOTIDE SEQUENCE</scope>
    <source>
        <strain evidence="11">LMG 31456</strain>
    </source>
</reference>
<dbReference type="PANTHER" id="PTHR43390">
    <property type="entry name" value="SIGNAL PEPTIDASE I"/>
    <property type="match status" value="1"/>
</dbReference>
<keyword evidence="8" id="KW-1133">Transmembrane helix</keyword>
<evidence type="ECO:0000256" key="9">
    <source>
        <dbReference type="RuleBase" id="RU362042"/>
    </source>
</evidence>
<dbReference type="NCBIfam" id="TIGR02227">
    <property type="entry name" value="sigpep_I_bact"/>
    <property type="match status" value="1"/>
</dbReference>
<comment type="caution">
    <text evidence="11">The sequence shown here is derived from an EMBL/GenBank/DDBJ whole genome shotgun (WGS) entry which is preliminary data.</text>
</comment>
<sequence>MKKITTEIRSWIYSIGIAFACALLIGVFILQPTNVLGHSMDPTLHDEQRIFVSKISHTFHLEPDYGDIVIIDSRVDRSRSVLDDLMEHPLVSLLSDKDDRIIYIKRVIGKPGDVLEFKNHQVYRNGEPLNEPYLNEQMNYTSSQQYIVPDKHLYVMGDNRNNSKDSRNIGFIPLDHVLGIKLGK</sequence>
<dbReference type="InterPro" id="IPR019756">
    <property type="entry name" value="Pept_S26A_signal_pept_1_Ser-AS"/>
</dbReference>
<dbReference type="Proteomes" id="UP000641588">
    <property type="component" value="Unassembled WGS sequence"/>
</dbReference>
<comment type="similarity">
    <text evidence="3 9">Belongs to the peptidase S26 family.</text>
</comment>
<dbReference type="GO" id="GO:0009003">
    <property type="term" value="F:signal peptidase activity"/>
    <property type="evidence" value="ECO:0007669"/>
    <property type="project" value="UniProtKB-EC"/>
</dbReference>
<feature type="active site" evidence="7">
    <location>
        <position position="105"/>
    </location>
</feature>
<feature type="transmembrane region" description="Helical" evidence="8">
    <location>
        <begin position="12"/>
        <end position="30"/>
    </location>
</feature>
<comment type="catalytic activity">
    <reaction evidence="1 8">
        <text>Cleavage of hydrophobic, N-terminal signal or leader sequences from secreted and periplasmic proteins.</text>
        <dbReference type="EC" id="3.4.21.89"/>
    </reaction>
</comment>
<feature type="domain" description="Peptidase S26" evidence="10">
    <location>
        <begin position="9"/>
        <end position="179"/>
    </location>
</feature>
<evidence type="ECO:0000259" key="10">
    <source>
        <dbReference type="Pfam" id="PF10502"/>
    </source>
</evidence>
<evidence type="ECO:0000256" key="3">
    <source>
        <dbReference type="ARBA" id="ARBA00009370"/>
    </source>
</evidence>
<dbReference type="GO" id="GO:0004252">
    <property type="term" value="F:serine-type endopeptidase activity"/>
    <property type="evidence" value="ECO:0007669"/>
    <property type="project" value="InterPro"/>
</dbReference>
<name>A0A972H2U9_9BACL</name>
<dbReference type="CDD" id="cd06530">
    <property type="entry name" value="S26_SPase_I"/>
    <property type="match status" value="1"/>
</dbReference>
<dbReference type="RefSeq" id="WP_171655880.1">
    <property type="nucleotide sequence ID" value="NZ_WHOD01000119.1"/>
</dbReference>
<accession>A0A972H2U9</accession>
<proteinExistence type="inferred from homology"/>
<evidence type="ECO:0000256" key="5">
    <source>
        <dbReference type="ARBA" id="ARBA00022670"/>
    </source>
</evidence>
<evidence type="ECO:0000256" key="4">
    <source>
        <dbReference type="ARBA" id="ARBA00013208"/>
    </source>
</evidence>
<evidence type="ECO:0000256" key="1">
    <source>
        <dbReference type="ARBA" id="ARBA00000677"/>
    </source>
</evidence>
<keyword evidence="12" id="KW-1185">Reference proteome</keyword>
<evidence type="ECO:0000256" key="8">
    <source>
        <dbReference type="RuleBase" id="RU003993"/>
    </source>
</evidence>
<keyword evidence="8" id="KW-0472">Membrane</keyword>
<dbReference type="PROSITE" id="PS00760">
    <property type="entry name" value="SPASE_I_2"/>
    <property type="match status" value="1"/>
</dbReference>
<dbReference type="Pfam" id="PF10502">
    <property type="entry name" value="Peptidase_S26"/>
    <property type="match status" value="1"/>
</dbReference>
<dbReference type="InterPro" id="IPR036286">
    <property type="entry name" value="LexA/Signal_pep-like_sf"/>
</dbReference>
<dbReference type="SUPFAM" id="SSF51306">
    <property type="entry name" value="LexA/Signal peptidase"/>
    <property type="match status" value="1"/>
</dbReference>
<gene>
    <name evidence="11" type="primary">lepB</name>
    <name evidence="11" type="ORF">GC093_31065</name>
</gene>
<keyword evidence="5 8" id="KW-0645">Protease</keyword>
<dbReference type="PROSITE" id="PS51257">
    <property type="entry name" value="PROKAR_LIPOPROTEIN"/>
    <property type="match status" value="1"/>
</dbReference>
<dbReference type="PROSITE" id="PS00761">
    <property type="entry name" value="SPASE_I_3"/>
    <property type="match status" value="1"/>
</dbReference>
<comment type="subcellular location">
    <subcellularLocation>
        <location evidence="2">Cell membrane</location>
        <topology evidence="2">Single-pass type II membrane protein</topology>
    </subcellularLocation>
    <subcellularLocation>
        <location evidence="9">Membrane</location>
        <topology evidence="9">Single-pass type II membrane protein</topology>
    </subcellularLocation>
</comment>
<dbReference type="EC" id="3.4.21.89" evidence="4 8"/>
<protein>
    <recommendedName>
        <fullName evidence="4 8">Signal peptidase I</fullName>
        <ecNumber evidence="4 8">3.4.21.89</ecNumber>
    </recommendedName>
</protein>
<keyword evidence="6 8" id="KW-0378">Hydrolase</keyword>
<dbReference type="AlphaFoldDB" id="A0A972H2U9"/>
<feature type="active site" evidence="7">
    <location>
        <position position="39"/>
    </location>
</feature>
<evidence type="ECO:0000313" key="11">
    <source>
        <dbReference type="EMBL" id="NOU97635.1"/>
    </source>
</evidence>
<dbReference type="GO" id="GO:0006465">
    <property type="term" value="P:signal peptide processing"/>
    <property type="evidence" value="ECO:0007669"/>
    <property type="project" value="InterPro"/>
</dbReference>
<dbReference type="PRINTS" id="PR00727">
    <property type="entry name" value="LEADERPTASE"/>
</dbReference>